<organism evidence="1 2">
    <name type="scientific">Aegilops tauschii subsp. strangulata</name>
    <name type="common">Goatgrass</name>
    <dbReference type="NCBI Taxonomy" id="200361"/>
    <lineage>
        <taxon>Eukaryota</taxon>
        <taxon>Viridiplantae</taxon>
        <taxon>Streptophyta</taxon>
        <taxon>Embryophyta</taxon>
        <taxon>Tracheophyta</taxon>
        <taxon>Spermatophyta</taxon>
        <taxon>Magnoliopsida</taxon>
        <taxon>Liliopsida</taxon>
        <taxon>Poales</taxon>
        <taxon>Poaceae</taxon>
        <taxon>BOP clade</taxon>
        <taxon>Pooideae</taxon>
        <taxon>Triticodae</taxon>
        <taxon>Triticeae</taxon>
        <taxon>Triticinae</taxon>
        <taxon>Aegilops</taxon>
    </lineage>
</organism>
<dbReference type="EnsemblPlants" id="AET7Gv20864100.11">
    <property type="protein sequence ID" value="AET7Gv20864100.11"/>
    <property type="gene ID" value="AET7Gv20864100"/>
</dbReference>
<reference evidence="1" key="3">
    <citation type="journal article" date="2017" name="Nature">
        <title>Genome sequence of the progenitor of the wheat D genome Aegilops tauschii.</title>
        <authorList>
            <person name="Luo M.C."/>
            <person name="Gu Y.Q."/>
            <person name="Puiu D."/>
            <person name="Wang H."/>
            <person name="Twardziok S.O."/>
            <person name="Deal K.R."/>
            <person name="Huo N."/>
            <person name="Zhu T."/>
            <person name="Wang L."/>
            <person name="Wang Y."/>
            <person name="McGuire P.E."/>
            <person name="Liu S."/>
            <person name="Long H."/>
            <person name="Ramasamy R.K."/>
            <person name="Rodriguez J.C."/>
            <person name="Van S.L."/>
            <person name="Yuan L."/>
            <person name="Wang Z."/>
            <person name="Xia Z."/>
            <person name="Xiao L."/>
            <person name="Anderson O.D."/>
            <person name="Ouyang S."/>
            <person name="Liang Y."/>
            <person name="Zimin A.V."/>
            <person name="Pertea G."/>
            <person name="Qi P."/>
            <person name="Bennetzen J.L."/>
            <person name="Dai X."/>
            <person name="Dawson M.W."/>
            <person name="Muller H.G."/>
            <person name="Kugler K."/>
            <person name="Rivarola-Duarte L."/>
            <person name="Spannagl M."/>
            <person name="Mayer K.F.X."/>
            <person name="Lu F.H."/>
            <person name="Bevan M.W."/>
            <person name="Leroy P."/>
            <person name="Li P."/>
            <person name="You F.M."/>
            <person name="Sun Q."/>
            <person name="Liu Z."/>
            <person name="Lyons E."/>
            <person name="Wicker T."/>
            <person name="Salzberg S.L."/>
            <person name="Devos K.M."/>
            <person name="Dvorak J."/>
        </authorList>
    </citation>
    <scope>NUCLEOTIDE SEQUENCE [LARGE SCALE GENOMIC DNA]</scope>
    <source>
        <strain evidence="1">cv. AL8/78</strain>
    </source>
</reference>
<evidence type="ECO:0000313" key="2">
    <source>
        <dbReference type="Proteomes" id="UP000015105"/>
    </source>
</evidence>
<proteinExistence type="predicted"/>
<keyword evidence="2" id="KW-1185">Reference proteome</keyword>
<reference evidence="1" key="5">
    <citation type="journal article" date="2021" name="G3 (Bethesda)">
        <title>Aegilops tauschii genome assembly Aet v5.0 features greater sequence contiguity and improved annotation.</title>
        <authorList>
            <person name="Wang L."/>
            <person name="Zhu T."/>
            <person name="Rodriguez J.C."/>
            <person name="Deal K.R."/>
            <person name="Dubcovsky J."/>
            <person name="McGuire P.E."/>
            <person name="Lux T."/>
            <person name="Spannagl M."/>
            <person name="Mayer K.F.X."/>
            <person name="Baldrich P."/>
            <person name="Meyers B.C."/>
            <person name="Huo N."/>
            <person name="Gu Y.Q."/>
            <person name="Zhou H."/>
            <person name="Devos K.M."/>
            <person name="Bennetzen J.L."/>
            <person name="Unver T."/>
            <person name="Budak H."/>
            <person name="Gulick P.J."/>
            <person name="Galiba G."/>
            <person name="Kalapos B."/>
            <person name="Nelson D.R."/>
            <person name="Li P."/>
            <person name="You F.M."/>
            <person name="Luo M.C."/>
            <person name="Dvorak J."/>
        </authorList>
    </citation>
    <scope>NUCLEOTIDE SEQUENCE [LARGE SCALE GENOMIC DNA]</scope>
    <source>
        <strain evidence="1">cv. AL8/78</strain>
    </source>
</reference>
<dbReference type="Proteomes" id="UP000015105">
    <property type="component" value="Chromosome 7D"/>
</dbReference>
<reference evidence="1" key="4">
    <citation type="submission" date="2019-03" db="UniProtKB">
        <authorList>
            <consortium name="EnsemblPlants"/>
        </authorList>
    </citation>
    <scope>IDENTIFICATION</scope>
</reference>
<dbReference type="AlphaFoldDB" id="A0A453S9I3"/>
<accession>A0A453S9I3</accession>
<protein>
    <submittedName>
        <fullName evidence="1">Uncharacterized protein</fullName>
    </submittedName>
</protein>
<name>A0A453S9I3_AEGTS</name>
<sequence>GQDFPGGVATGRFSNGKVPGDMLGTYVISRTNRQLTF</sequence>
<reference evidence="2" key="2">
    <citation type="journal article" date="2017" name="Nat. Plants">
        <title>The Aegilops tauschii genome reveals multiple impacts of transposons.</title>
        <authorList>
            <person name="Zhao G."/>
            <person name="Zou C."/>
            <person name="Li K."/>
            <person name="Wang K."/>
            <person name="Li T."/>
            <person name="Gao L."/>
            <person name="Zhang X."/>
            <person name="Wang H."/>
            <person name="Yang Z."/>
            <person name="Liu X."/>
            <person name="Jiang W."/>
            <person name="Mao L."/>
            <person name="Kong X."/>
            <person name="Jiao Y."/>
            <person name="Jia J."/>
        </authorList>
    </citation>
    <scope>NUCLEOTIDE SEQUENCE [LARGE SCALE GENOMIC DNA]</scope>
    <source>
        <strain evidence="2">cv. AL8/78</strain>
    </source>
</reference>
<reference evidence="2" key="1">
    <citation type="journal article" date="2014" name="Science">
        <title>Ancient hybridizations among the ancestral genomes of bread wheat.</title>
        <authorList>
            <consortium name="International Wheat Genome Sequencing Consortium,"/>
            <person name="Marcussen T."/>
            <person name="Sandve S.R."/>
            <person name="Heier L."/>
            <person name="Spannagl M."/>
            <person name="Pfeifer M."/>
            <person name="Jakobsen K.S."/>
            <person name="Wulff B.B."/>
            <person name="Steuernagel B."/>
            <person name="Mayer K.F."/>
            <person name="Olsen O.A."/>
        </authorList>
    </citation>
    <scope>NUCLEOTIDE SEQUENCE [LARGE SCALE GENOMIC DNA]</scope>
    <source>
        <strain evidence="2">cv. AL8/78</strain>
    </source>
</reference>
<evidence type="ECO:0000313" key="1">
    <source>
        <dbReference type="EnsemblPlants" id="AET7Gv20864100.11"/>
    </source>
</evidence>
<dbReference type="Gramene" id="AET7Gv20864100.11">
    <property type="protein sequence ID" value="AET7Gv20864100.11"/>
    <property type="gene ID" value="AET7Gv20864100"/>
</dbReference>